<sequence>MSAAVTWGPLAGVGQIIGLEIKIRPLDYDHKLSCPPEIGVEPWWASTIVEMPISRSVNSTIHFTCKGELMKASLAVNQTIRIKSGNITCDNSSGSPSWANMTHLPCQLTCPANYNLSANGSFCYNFTQVESQNGILGASLICKKDNASLGLISSMADTSLAKLNTEYYTAHIVVNGTIRPPLPNNNSEQVLNNEQCITLIGSEGGDLAEWDFSSCYGRNSLKAFCTLPAYCPEGFTSYRGLCYIVVNNYSPLDSFPDALVSCHSEGAGLAYPESRDTLKFLVGLIKTSGIINGTYSTKDEVNVLIGLNDIDENWSLHGIYNPDEYIINAAGKSDKKKHYRYLSGPLADSKNMTLKHSLLFAEADIHGANS</sequence>
<keyword evidence="2" id="KW-1185">Reference proteome</keyword>
<dbReference type="AlphaFoldDB" id="A0AAN9A1L9"/>
<dbReference type="InterPro" id="IPR050801">
    <property type="entry name" value="Ca-Dep_Lectins_ImmuneDev"/>
</dbReference>
<dbReference type="EMBL" id="JAXCGZ010009479">
    <property type="protein sequence ID" value="KAK7077061.1"/>
    <property type="molecule type" value="Genomic_DNA"/>
</dbReference>
<dbReference type="PANTHER" id="PTHR22801:SF63">
    <property type="entry name" value="C-TYPE LECTIN DOMAIN-CONTAINING PROTEIN"/>
    <property type="match status" value="1"/>
</dbReference>
<dbReference type="Proteomes" id="UP001381693">
    <property type="component" value="Unassembled WGS sequence"/>
</dbReference>
<dbReference type="Gene3D" id="3.10.100.10">
    <property type="entry name" value="Mannose-Binding Protein A, subunit A"/>
    <property type="match status" value="1"/>
</dbReference>
<accession>A0AAN9A1L9</accession>
<dbReference type="SUPFAM" id="SSF56436">
    <property type="entry name" value="C-type lectin-like"/>
    <property type="match status" value="1"/>
</dbReference>
<comment type="caution">
    <text evidence="1">The sequence shown here is derived from an EMBL/GenBank/DDBJ whole genome shotgun (WGS) entry which is preliminary data.</text>
</comment>
<proteinExistence type="predicted"/>
<gene>
    <name evidence="1" type="ORF">SK128_005026</name>
</gene>
<name>A0AAN9A1L9_HALRR</name>
<evidence type="ECO:0000313" key="2">
    <source>
        <dbReference type="Proteomes" id="UP001381693"/>
    </source>
</evidence>
<dbReference type="PANTHER" id="PTHR22801">
    <property type="entry name" value="LITHOSTATHINE"/>
    <property type="match status" value="1"/>
</dbReference>
<evidence type="ECO:0000313" key="1">
    <source>
        <dbReference type="EMBL" id="KAK7077061.1"/>
    </source>
</evidence>
<dbReference type="InterPro" id="IPR016187">
    <property type="entry name" value="CTDL_fold"/>
</dbReference>
<dbReference type="InterPro" id="IPR016186">
    <property type="entry name" value="C-type_lectin-like/link_sf"/>
</dbReference>
<reference evidence="1 2" key="1">
    <citation type="submission" date="2023-11" db="EMBL/GenBank/DDBJ databases">
        <title>Halocaridina rubra genome assembly.</title>
        <authorList>
            <person name="Smith C."/>
        </authorList>
    </citation>
    <scope>NUCLEOTIDE SEQUENCE [LARGE SCALE GENOMIC DNA]</scope>
    <source>
        <strain evidence="1">EP-1</strain>
        <tissue evidence="1">Whole</tissue>
    </source>
</reference>
<evidence type="ECO:0008006" key="3">
    <source>
        <dbReference type="Google" id="ProtNLM"/>
    </source>
</evidence>
<protein>
    <recommendedName>
        <fullName evidence="3">C-type lectin domain-containing protein</fullName>
    </recommendedName>
</protein>
<organism evidence="1 2">
    <name type="scientific">Halocaridina rubra</name>
    <name type="common">Hawaiian red shrimp</name>
    <dbReference type="NCBI Taxonomy" id="373956"/>
    <lineage>
        <taxon>Eukaryota</taxon>
        <taxon>Metazoa</taxon>
        <taxon>Ecdysozoa</taxon>
        <taxon>Arthropoda</taxon>
        <taxon>Crustacea</taxon>
        <taxon>Multicrustacea</taxon>
        <taxon>Malacostraca</taxon>
        <taxon>Eumalacostraca</taxon>
        <taxon>Eucarida</taxon>
        <taxon>Decapoda</taxon>
        <taxon>Pleocyemata</taxon>
        <taxon>Caridea</taxon>
        <taxon>Atyoidea</taxon>
        <taxon>Atyidae</taxon>
        <taxon>Halocaridina</taxon>
    </lineage>
</organism>